<dbReference type="Proteomes" id="UP000316916">
    <property type="component" value="Unassembled WGS sequence"/>
</dbReference>
<proteinExistence type="predicted"/>
<protein>
    <recommendedName>
        <fullName evidence="3">RHS repeat-associated core domain-containing protein</fullName>
    </recommendedName>
</protein>
<accession>A0A521E0I9</accession>
<reference evidence="1 2" key="1">
    <citation type="submission" date="2017-05" db="EMBL/GenBank/DDBJ databases">
        <authorList>
            <person name="Varghese N."/>
            <person name="Submissions S."/>
        </authorList>
    </citation>
    <scope>NUCLEOTIDE SEQUENCE [LARGE SCALE GENOMIC DNA]</scope>
    <source>
        <strain evidence="1 2">DSM 29371</strain>
    </source>
</reference>
<dbReference type="AlphaFoldDB" id="A0A521E0I9"/>
<name>A0A521E0I9_9FLAO</name>
<evidence type="ECO:0008006" key="3">
    <source>
        <dbReference type="Google" id="ProtNLM"/>
    </source>
</evidence>
<dbReference type="RefSeq" id="WP_142718719.1">
    <property type="nucleotide sequence ID" value="NZ_FXTC01000006.1"/>
</dbReference>
<sequence length="181" mass="20800">MEFLRSYRWRNYDAGMARFFNADPLSEKYAYQSHYNFSENRVVDGRELEGLEVVLLKKSSYNNDIIDIANSGRYKDDPFTNTVHLFAHENPKEFYNETYEGETTINSGAALNNVLMQGSELWKNAKSHEGFTVVIHACRTGRVTTNEKGKWNTFEDGKNTEQHPGDWVPSGGGGIWNRILF</sequence>
<dbReference type="EMBL" id="FXTC01000006">
    <property type="protein sequence ID" value="SMO77477.1"/>
    <property type="molecule type" value="Genomic_DNA"/>
</dbReference>
<keyword evidence="2" id="KW-1185">Reference proteome</keyword>
<gene>
    <name evidence="1" type="ORF">SAMN06265171_106276</name>
</gene>
<evidence type="ECO:0000313" key="2">
    <source>
        <dbReference type="Proteomes" id="UP000316916"/>
    </source>
</evidence>
<evidence type="ECO:0000313" key="1">
    <source>
        <dbReference type="EMBL" id="SMO77477.1"/>
    </source>
</evidence>
<organism evidence="1 2">
    <name type="scientific">Chryseobacterium rhizoplanae</name>
    <dbReference type="NCBI Taxonomy" id="1609531"/>
    <lineage>
        <taxon>Bacteria</taxon>
        <taxon>Pseudomonadati</taxon>
        <taxon>Bacteroidota</taxon>
        <taxon>Flavobacteriia</taxon>
        <taxon>Flavobacteriales</taxon>
        <taxon>Weeksellaceae</taxon>
        <taxon>Chryseobacterium group</taxon>
        <taxon>Chryseobacterium</taxon>
    </lineage>
</organism>